<dbReference type="AlphaFoldDB" id="A0AAW3WSQ4"/>
<organism evidence="2 3">
    <name type="scientific">Serratia fonticola</name>
    <dbReference type="NCBI Taxonomy" id="47917"/>
    <lineage>
        <taxon>Bacteria</taxon>
        <taxon>Pseudomonadati</taxon>
        <taxon>Pseudomonadota</taxon>
        <taxon>Gammaproteobacteria</taxon>
        <taxon>Enterobacterales</taxon>
        <taxon>Yersiniaceae</taxon>
        <taxon>Serratia</taxon>
    </lineage>
</organism>
<comment type="caution">
    <text evidence="2">The sequence shown here is derived from an EMBL/GenBank/DDBJ whole genome shotgun (WGS) entry which is preliminary data.</text>
</comment>
<dbReference type="InterPro" id="IPR010982">
    <property type="entry name" value="Lambda_DNA-bd_dom_sf"/>
</dbReference>
<dbReference type="Pfam" id="PF15943">
    <property type="entry name" value="YdaS_toxin"/>
    <property type="match status" value="1"/>
</dbReference>
<dbReference type="Proteomes" id="UP000659084">
    <property type="component" value="Unassembled WGS sequence"/>
</dbReference>
<reference evidence="2" key="1">
    <citation type="submission" date="2020-08" db="EMBL/GenBank/DDBJ databases">
        <title>Food and environmental bacterial isolates.</title>
        <authorList>
            <person name="Richter L."/>
            <person name="Du Plessis E.M."/>
            <person name="Duvenage S."/>
            <person name="Allam M."/>
            <person name="Korsten L."/>
        </authorList>
    </citation>
    <scope>NUCLEOTIDE SEQUENCE</scope>
    <source>
        <strain evidence="2">UPMP2127</strain>
    </source>
</reference>
<proteinExistence type="predicted"/>
<dbReference type="Gene3D" id="1.10.260.40">
    <property type="entry name" value="lambda repressor-like DNA-binding domains"/>
    <property type="match status" value="1"/>
</dbReference>
<name>A0AAW3WSQ4_SERFO</name>
<dbReference type="GO" id="GO:0003677">
    <property type="term" value="F:DNA binding"/>
    <property type="evidence" value="ECO:0007669"/>
    <property type="project" value="InterPro"/>
</dbReference>
<gene>
    <name evidence="2" type="ORF">H8J20_16975</name>
</gene>
<sequence>MNPYIKKAIEIAGGQAALARACGVSQPAVFRWLNGSRVKADYVVAISRASNGEVKAHEIRPDLPDIFPAPEPDNESARA</sequence>
<dbReference type="SUPFAM" id="SSF47413">
    <property type="entry name" value="lambda repressor-like DNA-binding domains"/>
    <property type="match status" value="1"/>
</dbReference>
<accession>A0AAW3WSQ4</accession>
<evidence type="ECO:0000259" key="1">
    <source>
        <dbReference type="PROSITE" id="PS50943"/>
    </source>
</evidence>
<protein>
    <submittedName>
        <fullName evidence="2">Helix-turn-helix domain-containing protein</fullName>
    </submittedName>
</protein>
<dbReference type="EMBL" id="JACNYO010000018">
    <property type="protein sequence ID" value="MBC3213841.1"/>
    <property type="molecule type" value="Genomic_DNA"/>
</dbReference>
<dbReference type="PROSITE" id="PS50943">
    <property type="entry name" value="HTH_CROC1"/>
    <property type="match status" value="1"/>
</dbReference>
<dbReference type="InterPro" id="IPR031856">
    <property type="entry name" value="YdaS_toxin-like"/>
</dbReference>
<evidence type="ECO:0000313" key="2">
    <source>
        <dbReference type="EMBL" id="MBC3213841.1"/>
    </source>
</evidence>
<evidence type="ECO:0000313" key="3">
    <source>
        <dbReference type="Proteomes" id="UP000659084"/>
    </source>
</evidence>
<dbReference type="CDD" id="cd00093">
    <property type="entry name" value="HTH_XRE"/>
    <property type="match status" value="1"/>
</dbReference>
<dbReference type="InterPro" id="IPR001387">
    <property type="entry name" value="Cro/C1-type_HTH"/>
</dbReference>
<feature type="domain" description="HTH cro/C1-type" evidence="1">
    <location>
        <begin position="15"/>
        <end position="57"/>
    </location>
</feature>